<name>A0A9Q4B3C6_SALAG</name>
<feature type="transmembrane region" description="Helical" evidence="1">
    <location>
        <begin position="83"/>
        <end position="104"/>
    </location>
</feature>
<accession>A0A9Q4B3C6</accession>
<evidence type="ECO:0000313" key="3">
    <source>
        <dbReference type="EMBL" id="MCR6097511.1"/>
    </source>
</evidence>
<feature type="transmembrane region" description="Helical" evidence="1">
    <location>
        <begin position="154"/>
        <end position="176"/>
    </location>
</feature>
<dbReference type="Proteomes" id="UP001057753">
    <property type="component" value="Unassembled WGS sequence"/>
</dbReference>
<keyword evidence="1" id="KW-1133">Transmembrane helix</keyword>
<feature type="transmembrane region" description="Helical" evidence="1">
    <location>
        <begin position="50"/>
        <end position="71"/>
    </location>
</feature>
<evidence type="ECO:0000259" key="2">
    <source>
        <dbReference type="Pfam" id="PF14219"/>
    </source>
</evidence>
<organism evidence="3 4">
    <name type="scientific">Salipaludibacillus agaradhaerens</name>
    <name type="common">Bacillus agaradhaerens</name>
    <dbReference type="NCBI Taxonomy" id="76935"/>
    <lineage>
        <taxon>Bacteria</taxon>
        <taxon>Bacillati</taxon>
        <taxon>Bacillota</taxon>
        <taxon>Bacilli</taxon>
        <taxon>Bacillales</taxon>
        <taxon>Bacillaceae</taxon>
    </lineage>
</organism>
<evidence type="ECO:0000256" key="1">
    <source>
        <dbReference type="SAM" id="Phobius"/>
    </source>
</evidence>
<comment type="caution">
    <text evidence="3">The sequence shown here is derived from an EMBL/GenBank/DDBJ whole genome shotgun (WGS) entry which is preliminary data.</text>
</comment>
<evidence type="ECO:0000313" key="4">
    <source>
        <dbReference type="Proteomes" id="UP001057753"/>
    </source>
</evidence>
<keyword evidence="1" id="KW-0472">Membrane</keyword>
<feature type="domain" description="DUF4328" evidence="2">
    <location>
        <begin position="46"/>
        <end position="151"/>
    </location>
</feature>
<feature type="transmembrane region" description="Helical" evidence="1">
    <location>
        <begin position="124"/>
        <end position="142"/>
    </location>
</feature>
<keyword evidence="4" id="KW-1185">Reference proteome</keyword>
<keyword evidence="1" id="KW-0812">Transmembrane</keyword>
<reference evidence="3" key="1">
    <citation type="submission" date="2020-06" db="EMBL/GenBank/DDBJ databases">
        <title>Insight into the genomes of haloalkaliphilic bacilli from Kenyan soda lakes.</title>
        <authorList>
            <person name="Mwirichia R."/>
            <person name="Villamizar G.C."/>
            <person name="Poehlein A."/>
            <person name="Mugweru J."/>
            <person name="Kipnyargis A."/>
            <person name="Kiplimo D."/>
            <person name="Orwa P."/>
            <person name="Daniel R."/>
        </authorList>
    </citation>
    <scope>NUCLEOTIDE SEQUENCE</scope>
    <source>
        <strain evidence="3">B1096_S55</strain>
    </source>
</reference>
<gene>
    <name evidence="3" type="ORF">HXA33_13250</name>
</gene>
<dbReference type="InterPro" id="IPR025565">
    <property type="entry name" value="DUF4328"/>
</dbReference>
<protein>
    <submittedName>
        <fullName evidence="3">DUF4328 domain-containing protein</fullName>
    </submittedName>
</protein>
<dbReference type="RefSeq" id="WP_257821902.1">
    <property type="nucleotide sequence ID" value="NZ_JABXYM010000001.1"/>
</dbReference>
<dbReference type="AlphaFoldDB" id="A0A9Q4B3C6"/>
<sequence length="206" mass="23439">MNKSNSQSISKILTIILSVSFIISIIALINTIIYMVNFSLYTSIATFDRVVMLAVSMFYVIIAILYAIWIYKVHKDLKFFSPYYPVSPGEAVGFYFIPVLNIYWQFHVPAKIASFLKKQSLTSGYGTVFTTLWPIALVLGLVHNGLNLYTNSDFYIDISAVFITDLLLVLFIFILLRTNAMVIKSVEVLHAQHTENIPEENTTSYH</sequence>
<dbReference type="Pfam" id="PF14219">
    <property type="entry name" value="DUF4328"/>
    <property type="match status" value="1"/>
</dbReference>
<feature type="transmembrane region" description="Helical" evidence="1">
    <location>
        <begin position="12"/>
        <end position="38"/>
    </location>
</feature>
<proteinExistence type="predicted"/>
<dbReference type="EMBL" id="JABXYM010000001">
    <property type="protein sequence ID" value="MCR6097511.1"/>
    <property type="molecule type" value="Genomic_DNA"/>
</dbReference>